<name>A0ABV1WGL8_9ACTN</name>
<dbReference type="EMBL" id="JBEPCU010001331">
    <property type="protein sequence ID" value="MER6983323.1"/>
    <property type="molecule type" value="Genomic_DNA"/>
</dbReference>
<evidence type="ECO:0000313" key="1">
    <source>
        <dbReference type="EMBL" id="MER6983323.1"/>
    </source>
</evidence>
<gene>
    <name evidence="1" type="ORF">ABT317_41810</name>
</gene>
<reference evidence="1 2" key="1">
    <citation type="submission" date="2024-06" db="EMBL/GenBank/DDBJ databases">
        <title>The Natural Products Discovery Center: Release of the First 8490 Sequenced Strains for Exploring Actinobacteria Biosynthetic Diversity.</title>
        <authorList>
            <person name="Kalkreuter E."/>
            <person name="Kautsar S.A."/>
            <person name="Yang D."/>
            <person name="Bader C.D."/>
            <person name="Teijaro C.N."/>
            <person name="Fluegel L."/>
            <person name="Davis C.M."/>
            <person name="Simpson J.R."/>
            <person name="Lauterbach L."/>
            <person name="Steele A.D."/>
            <person name="Gui C."/>
            <person name="Meng S."/>
            <person name="Li G."/>
            <person name="Viehrig K."/>
            <person name="Ye F."/>
            <person name="Su P."/>
            <person name="Kiefer A.F."/>
            <person name="Nichols A."/>
            <person name="Cepeda A.J."/>
            <person name="Yan W."/>
            <person name="Fan B."/>
            <person name="Jiang Y."/>
            <person name="Adhikari A."/>
            <person name="Zheng C.-J."/>
            <person name="Schuster L."/>
            <person name="Cowan T.M."/>
            <person name="Smanski M.J."/>
            <person name="Chevrette M.G."/>
            <person name="De Carvalho L.P.S."/>
            <person name="Shen B."/>
        </authorList>
    </citation>
    <scope>NUCLEOTIDE SEQUENCE [LARGE SCALE GENOMIC DNA]</scope>
    <source>
        <strain evidence="1 2">NPDC000634</strain>
    </source>
</reference>
<proteinExistence type="predicted"/>
<keyword evidence="2" id="KW-1185">Reference proteome</keyword>
<evidence type="ECO:0000313" key="2">
    <source>
        <dbReference type="Proteomes" id="UP001458415"/>
    </source>
</evidence>
<accession>A0ABV1WGL8</accession>
<comment type="caution">
    <text evidence="1">The sequence shown here is derived from an EMBL/GenBank/DDBJ whole genome shotgun (WGS) entry which is preliminary data.</text>
</comment>
<protein>
    <submittedName>
        <fullName evidence="1">Uncharacterized protein</fullName>
    </submittedName>
</protein>
<dbReference type="Proteomes" id="UP001458415">
    <property type="component" value="Unassembled WGS sequence"/>
</dbReference>
<organism evidence="1 2">
    <name type="scientific">Streptomyces carpinensis</name>
    <dbReference type="NCBI Taxonomy" id="66369"/>
    <lineage>
        <taxon>Bacteria</taxon>
        <taxon>Bacillati</taxon>
        <taxon>Actinomycetota</taxon>
        <taxon>Actinomycetes</taxon>
        <taxon>Kitasatosporales</taxon>
        <taxon>Streptomycetaceae</taxon>
        <taxon>Streptomyces</taxon>
    </lineage>
</organism>
<sequence>MLQLVHREVVEQAGEDCSVSVGERGLADLALKDEQLVTEGKDFNVFVPVVHRQQTQEREGVGGRDPSAVPSLFRLKMLRDRCALSLDGRVCAAAVATRLTPRKPARAVGGRKVLP</sequence>